<organism evidence="2 3">
    <name type="scientific">Hibiscus sabdariffa</name>
    <name type="common">roselle</name>
    <dbReference type="NCBI Taxonomy" id="183260"/>
    <lineage>
        <taxon>Eukaryota</taxon>
        <taxon>Viridiplantae</taxon>
        <taxon>Streptophyta</taxon>
        <taxon>Embryophyta</taxon>
        <taxon>Tracheophyta</taxon>
        <taxon>Spermatophyta</taxon>
        <taxon>Magnoliopsida</taxon>
        <taxon>eudicotyledons</taxon>
        <taxon>Gunneridae</taxon>
        <taxon>Pentapetalae</taxon>
        <taxon>rosids</taxon>
        <taxon>malvids</taxon>
        <taxon>Malvales</taxon>
        <taxon>Malvaceae</taxon>
        <taxon>Malvoideae</taxon>
        <taxon>Hibiscus</taxon>
    </lineage>
</organism>
<dbReference type="EMBL" id="JBBPBN010000006">
    <property type="protein sequence ID" value="KAK9034821.1"/>
    <property type="molecule type" value="Genomic_DNA"/>
</dbReference>
<protein>
    <submittedName>
        <fullName evidence="2">Uncharacterized protein</fullName>
    </submittedName>
</protein>
<dbReference type="Proteomes" id="UP001396334">
    <property type="component" value="Unassembled WGS sequence"/>
</dbReference>
<gene>
    <name evidence="2" type="ORF">V6N11_076878</name>
</gene>
<sequence>MGLEIEGDAGLANPNPNVIPSTPINTESEELNENFHDNCVVNSIGSSEDDDTNSLGSWKDEENGLFEPIGEASTSGGVGSMPPLLQTPAPGRHGT</sequence>
<evidence type="ECO:0000313" key="3">
    <source>
        <dbReference type="Proteomes" id="UP001396334"/>
    </source>
</evidence>
<feature type="region of interest" description="Disordered" evidence="1">
    <location>
        <begin position="1"/>
        <end position="24"/>
    </location>
</feature>
<evidence type="ECO:0000313" key="2">
    <source>
        <dbReference type="EMBL" id="KAK9034821.1"/>
    </source>
</evidence>
<accession>A0ABR2TBV6</accession>
<comment type="caution">
    <text evidence="2">The sequence shown here is derived from an EMBL/GenBank/DDBJ whole genome shotgun (WGS) entry which is preliminary data.</text>
</comment>
<evidence type="ECO:0000256" key="1">
    <source>
        <dbReference type="SAM" id="MobiDB-lite"/>
    </source>
</evidence>
<keyword evidence="3" id="KW-1185">Reference proteome</keyword>
<feature type="region of interest" description="Disordered" evidence="1">
    <location>
        <begin position="42"/>
        <end position="95"/>
    </location>
</feature>
<feature type="compositionally biased region" description="Polar residues" evidence="1">
    <location>
        <begin position="14"/>
        <end position="24"/>
    </location>
</feature>
<proteinExistence type="predicted"/>
<reference evidence="2 3" key="1">
    <citation type="journal article" date="2024" name="G3 (Bethesda)">
        <title>Genome assembly of Hibiscus sabdariffa L. provides insights into metabolisms of medicinal natural products.</title>
        <authorList>
            <person name="Kim T."/>
        </authorList>
    </citation>
    <scope>NUCLEOTIDE SEQUENCE [LARGE SCALE GENOMIC DNA]</scope>
    <source>
        <strain evidence="2">TK-2024</strain>
        <tissue evidence="2">Old leaves</tissue>
    </source>
</reference>
<name>A0ABR2TBV6_9ROSI</name>